<comment type="caution">
    <text evidence="2">The sequence shown here is derived from an EMBL/GenBank/DDBJ whole genome shotgun (WGS) entry which is preliminary data.</text>
</comment>
<keyword evidence="3" id="KW-1185">Reference proteome</keyword>
<evidence type="ECO:0000313" key="2">
    <source>
        <dbReference type="EMBL" id="ODS03933.1"/>
    </source>
</evidence>
<dbReference type="AlphaFoldDB" id="A0A1E3WDP4"/>
<dbReference type="EMBL" id="LPWD01000031">
    <property type="protein sequence ID" value="ODS03933.1"/>
    <property type="molecule type" value="Genomic_DNA"/>
</dbReference>
<feature type="domain" description="Peptidase C51" evidence="1">
    <location>
        <begin position="42"/>
        <end position="117"/>
    </location>
</feature>
<accession>A0A1E3WDP4</accession>
<gene>
    <name evidence="2" type="ORF">AUC71_06840</name>
</gene>
<protein>
    <recommendedName>
        <fullName evidence="1">Peptidase C51 domain-containing protein</fullName>
    </recommendedName>
</protein>
<proteinExistence type="predicted"/>
<organism evidence="2 3">
    <name type="scientific">Methyloceanibacter marginalis</name>
    <dbReference type="NCBI Taxonomy" id="1774971"/>
    <lineage>
        <taxon>Bacteria</taxon>
        <taxon>Pseudomonadati</taxon>
        <taxon>Pseudomonadota</taxon>
        <taxon>Alphaproteobacteria</taxon>
        <taxon>Hyphomicrobiales</taxon>
        <taxon>Hyphomicrobiaceae</taxon>
        <taxon>Methyloceanibacter</taxon>
    </lineage>
</organism>
<dbReference type="RefSeq" id="WP_069622855.1">
    <property type="nucleotide sequence ID" value="NZ_LPWD01000031.1"/>
</dbReference>
<evidence type="ECO:0000313" key="3">
    <source>
        <dbReference type="Proteomes" id="UP000095042"/>
    </source>
</evidence>
<dbReference type="InterPro" id="IPR013423">
    <property type="entry name" value="CHP02594"/>
</dbReference>
<dbReference type="Pfam" id="PF05257">
    <property type="entry name" value="CHAP"/>
    <property type="match status" value="1"/>
</dbReference>
<evidence type="ECO:0000259" key="1">
    <source>
        <dbReference type="Pfam" id="PF05257"/>
    </source>
</evidence>
<reference evidence="2 3" key="1">
    <citation type="journal article" date="2016" name="Environ. Microbiol.">
        <title>New Methyloceanibacter diversity from North Sea sediments includes methanotroph containing solely the soluble methane monooxygenase.</title>
        <authorList>
            <person name="Vekeman B."/>
            <person name="Kerckhof F.M."/>
            <person name="Cremers G."/>
            <person name="de Vos P."/>
            <person name="Vandamme P."/>
            <person name="Boon N."/>
            <person name="Op den Camp H.J."/>
            <person name="Heylen K."/>
        </authorList>
    </citation>
    <scope>NUCLEOTIDE SEQUENCE [LARGE SCALE GENOMIC DNA]</scope>
    <source>
        <strain evidence="2 3">R-67177</strain>
    </source>
</reference>
<dbReference type="Proteomes" id="UP000095042">
    <property type="component" value="Unassembled WGS sequence"/>
</dbReference>
<dbReference type="OrthoDB" id="5395100at2"/>
<dbReference type="InterPro" id="IPR007921">
    <property type="entry name" value="CHAP_dom"/>
</dbReference>
<dbReference type="NCBIfam" id="TIGR02594">
    <property type="entry name" value="TIGR02594 family protein"/>
    <property type="match status" value="1"/>
</dbReference>
<name>A0A1E3WDP4_9HYPH</name>
<sequence length="139" mass="15143">MPLPRWYALALAERGVTEAPGAADNATVQAYYKDAGHPHVTHDSVPWCAAFVGAMLARAGFKPSGSLAARSYLSWGTKLEAPRQGCIVVLKRGKGWQGHVTFFDREENGRLICLGGNQSDSVCFAAYRKNLVLGYRWAS</sequence>